<name>A0A1Y6CG93_9PROT</name>
<evidence type="ECO:0000256" key="1">
    <source>
        <dbReference type="SAM" id="MobiDB-lite"/>
    </source>
</evidence>
<dbReference type="SUPFAM" id="SSF55811">
    <property type="entry name" value="Nudix"/>
    <property type="match status" value="1"/>
</dbReference>
<dbReference type="PROSITE" id="PS51462">
    <property type="entry name" value="NUDIX"/>
    <property type="match status" value="1"/>
</dbReference>
<gene>
    <name evidence="3" type="ORF">SAMN05428998_12329</name>
</gene>
<feature type="domain" description="Nudix hydrolase" evidence="2">
    <location>
        <begin position="3"/>
        <end position="251"/>
    </location>
</feature>
<dbReference type="GO" id="GO:0003824">
    <property type="term" value="F:catalytic activity"/>
    <property type="evidence" value="ECO:0007669"/>
    <property type="project" value="UniProtKB-ARBA"/>
</dbReference>
<feature type="region of interest" description="Disordered" evidence="1">
    <location>
        <begin position="211"/>
        <end position="230"/>
    </location>
</feature>
<dbReference type="RefSeq" id="WP_085124966.1">
    <property type="nucleotide sequence ID" value="NZ_FWZX01000023.1"/>
</dbReference>
<reference evidence="3 4" key="1">
    <citation type="submission" date="2017-04" db="EMBL/GenBank/DDBJ databases">
        <authorList>
            <person name="Afonso C.L."/>
            <person name="Miller P.J."/>
            <person name="Scott M.A."/>
            <person name="Spackman E."/>
            <person name="Goraichik I."/>
            <person name="Dimitrov K.M."/>
            <person name="Suarez D.L."/>
            <person name="Swayne D.E."/>
        </authorList>
    </citation>
    <scope>NUCLEOTIDE SEQUENCE [LARGE SCALE GENOMIC DNA]</scope>
    <source>
        <strain evidence="3 4">USBA 355</strain>
    </source>
</reference>
<feature type="compositionally biased region" description="Acidic residues" evidence="1">
    <location>
        <begin position="216"/>
        <end position="230"/>
    </location>
</feature>
<proteinExistence type="predicted"/>
<protein>
    <submittedName>
        <fullName evidence="3">8-oxo-dGTP pyrophosphatase MutT, NUDIX family</fullName>
    </submittedName>
</protein>
<dbReference type="Proteomes" id="UP000192917">
    <property type="component" value="Unassembled WGS sequence"/>
</dbReference>
<sequence>MQCYLLPYAITSQATYVALGKKVLLQWKVDGGTLDFPFVPHSAGQWAFSGGKKDGNDKTSAAAADREFLEETGIDLSSGSNWAKKSLRSVDALLYDDDRVEFFVSYVCFGFGDLKNLAKAIRDNIDGTSPDDLEFSTFSVFEVGDALSNQIGPAPQPKNGDWRPMVYEAVGTPGQFNTTIPNLVSRLAKETLASSDWYQMALADLQEDRHGIFDGSADESEDEDEEWDEHDELAEDYLRKRDMQQAKSERKKR</sequence>
<dbReference type="EMBL" id="FWZX01000023">
    <property type="protein sequence ID" value="SMF60242.1"/>
    <property type="molecule type" value="Genomic_DNA"/>
</dbReference>
<dbReference type="InterPro" id="IPR000086">
    <property type="entry name" value="NUDIX_hydrolase_dom"/>
</dbReference>
<dbReference type="Gene3D" id="3.90.79.10">
    <property type="entry name" value="Nucleoside Triphosphate Pyrophosphohydrolase"/>
    <property type="match status" value="1"/>
</dbReference>
<evidence type="ECO:0000259" key="2">
    <source>
        <dbReference type="PROSITE" id="PS51462"/>
    </source>
</evidence>
<dbReference type="InterPro" id="IPR015797">
    <property type="entry name" value="NUDIX_hydrolase-like_dom_sf"/>
</dbReference>
<evidence type="ECO:0000313" key="3">
    <source>
        <dbReference type="EMBL" id="SMF60242.1"/>
    </source>
</evidence>
<dbReference type="AlphaFoldDB" id="A0A1Y6CG93"/>
<organism evidence="3 4">
    <name type="scientific">Tistlia consotensis USBA 355</name>
    <dbReference type="NCBI Taxonomy" id="560819"/>
    <lineage>
        <taxon>Bacteria</taxon>
        <taxon>Pseudomonadati</taxon>
        <taxon>Pseudomonadota</taxon>
        <taxon>Alphaproteobacteria</taxon>
        <taxon>Rhodospirillales</taxon>
        <taxon>Rhodovibrionaceae</taxon>
        <taxon>Tistlia</taxon>
    </lineage>
</organism>
<accession>A0A1Y6CG93</accession>
<dbReference type="Pfam" id="PF00293">
    <property type="entry name" value="NUDIX"/>
    <property type="match status" value="1"/>
</dbReference>
<evidence type="ECO:0000313" key="4">
    <source>
        <dbReference type="Proteomes" id="UP000192917"/>
    </source>
</evidence>
<keyword evidence="4" id="KW-1185">Reference proteome</keyword>